<dbReference type="InterPro" id="IPR050196">
    <property type="entry name" value="Cytochrome_P450_Monoox"/>
</dbReference>
<keyword evidence="6 9" id="KW-0408">Iron</keyword>
<comment type="cofactor">
    <cofactor evidence="9">
        <name>heme</name>
        <dbReference type="ChEBI" id="CHEBI:30413"/>
    </cofactor>
</comment>
<comment type="caution">
    <text evidence="12">The sequence shown here is derived from an EMBL/GenBank/DDBJ whole genome shotgun (WGS) entry which is preliminary data.</text>
</comment>
<feature type="transmembrane region" description="Helical" evidence="11">
    <location>
        <begin position="12"/>
        <end position="36"/>
    </location>
</feature>
<feature type="binding site" description="axial binding residue" evidence="9">
    <location>
        <position position="455"/>
    </location>
    <ligand>
        <name>heme</name>
        <dbReference type="ChEBI" id="CHEBI:30413"/>
    </ligand>
    <ligandPart>
        <name>Fe</name>
        <dbReference type="ChEBI" id="CHEBI:18248"/>
    </ligandPart>
</feature>
<dbReference type="PANTHER" id="PTHR24291:SF201">
    <property type="entry name" value="CYTOCHROME P450, FAMILY 4, SUBFAMILY B, POLYPEPTIDE 7"/>
    <property type="match status" value="1"/>
</dbReference>
<feature type="non-terminal residue" evidence="12">
    <location>
        <position position="508"/>
    </location>
</feature>
<dbReference type="InterPro" id="IPR001128">
    <property type="entry name" value="Cyt_P450"/>
</dbReference>
<evidence type="ECO:0000256" key="6">
    <source>
        <dbReference type="ARBA" id="ARBA00023004"/>
    </source>
</evidence>
<protein>
    <submittedName>
        <fullName evidence="12">CP4B1 protein</fullName>
    </submittedName>
</protein>
<dbReference type="Gene3D" id="1.10.630.10">
    <property type="entry name" value="Cytochrome P450"/>
    <property type="match status" value="1"/>
</dbReference>
<evidence type="ECO:0000256" key="9">
    <source>
        <dbReference type="PIRSR" id="PIRSR602401-1"/>
    </source>
</evidence>
<proteinExistence type="inferred from homology"/>
<dbReference type="InterPro" id="IPR036396">
    <property type="entry name" value="Cyt_P450_sf"/>
</dbReference>
<evidence type="ECO:0000256" key="10">
    <source>
        <dbReference type="RuleBase" id="RU000461"/>
    </source>
</evidence>
<dbReference type="GO" id="GO:0004497">
    <property type="term" value="F:monooxygenase activity"/>
    <property type="evidence" value="ECO:0007669"/>
    <property type="project" value="UniProtKB-KW"/>
</dbReference>
<dbReference type="PRINTS" id="PR00385">
    <property type="entry name" value="P450"/>
</dbReference>
<feature type="non-terminal residue" evidence="12">
    <location>
        <position position="1"/>
    </location>
</feature>
<keyword evidence="8 11" id="KW-0472">Membrane</keyword>
<evidence type="ECO:0000313" key="13">
    <source>
        <dbReference type="Proteomes" id="UP000551127"/>
    </source>
</evidence>
<dbReference type="PRINTS" id="PR00463">
    <property type="entry name" value="EP450I"/>
</dbReference>
<dbReference type="PANTHER" id="PTHR24291">
    <property type="entry name" value="CYTOCHROME P450 FAMILY 4"/>
    <property type="match status" value="1"/>
</dbReference>
<evidence type="ECO:0000256" key="11">
    <source>
        <dbReference type="SAM" id="Phobius"/>
    </source>
</evidence>
<dbReference type="GO" id="GO:0016705">
    <property type="term" value="F:oxidoreductase activity, acting on paired donors, with incorporation or reduction of molecular oxygen"/>
    <property type="evidence" value="ECO:0007669"/>
    <property type="project" value="InterPro"/>
</dbReference>
<dbReference type="Pfam" id="PF00067">
    <property type="entry name" value="p450"/>
    <property type="match status" value="1"/>
</dbReference>
<evidence type="ECO:0000256" key="8">
    <source>
        <dbReference type="ARBA" id="ARBA00023136"/>
    </source>
</evidence>
<dbReference type="SUPFAM" id="SSF48264">
    <property type="entry name" value="Cytochrome P450"/>
    <property type="match status" value="1"/>
</dbReference>
<accession>A0A7K4YUQ4</accession>
<keyword evidence="10" id="KW-0560">Oxidoreductase</keyword>
<organism evidence="12 13">
    <name type="scientific">Bucorvus abyssinicus</name>
    <name type="common">Northern ground-hornbill</name>
    <name type="synonym">Abyssinian ground-hornbill</name>
    <dbReference type="NCBI Taxonomy" id="153643"/>
    <lineage>
        <taxon>Eukaryota</taxon>
        <taxon>Metazoa</taxon>
        <taxon>Chordata</taxon>
        <taxon>Craniata</taxon>
        <taxon>Vertebrata</taxon>
        <taxon>Euteleostomi</taxon>
        <taxon>Archelosauria</taxon>
        <taxon>Archosauria</taxon>
        <taxon>Dinosauria</taxon>
        <taxon>Saurischia</taxon>
        <taxon>Theropoda</taxon>
        <taxon>Coelurosauria</taxon>
        <taxon>Aves</taxon>
        <taxon>Neognathae</taxon>
        <taxon>Neoaves</taxon>
        <taxon>Telluraves</taxon>
        <taxon>Coraciimorphae</taxon>
        <taxon>Bucerotiformes</taxon>
        <taxon>Bucorvidae</taxon>
        <taxon>Bucorvus</taxon>
    </lineage>
</organism>
<keyword evidence="7 10" id="KW-0503">Monooxygenase</keyword>
<keyword evidence="5" id="KW-0256">Endoplasmic reticulum</keyword>
<comment type="similarity">
    <text evidence="2 10">Belongs to the cytochrome P450 family.</text>
</comment>
<evidence type="ECO:0000256" key="2">
    <source>
        <dbReference type="ARBA" id="ARBA00010617"/>
    </source>
</evidence>
<keyword evidence="4 9" id="KW-0479">Metal-binding</keyword>
<evidence type="ECO:0000256" key="7">
    <source>
        <dbReference type="ARBA" id="ARBA00023033"/>
    </source>
</evidence>
<dbReference type="PROSITE" id="PS00086">
    <property type="entry name" value="CYTOCHROME_P450"/>
    <property type="match status" value="1"/>
</dbReference>
<keyword evidence="3 9" id="KW-0349">Heme</keyword>
<sequence length="508" mass="58195">MMSLLDNIARGSALLLQLSVVLGVIFVLLKVAQFYWERKKFIKAMEAFPGPPKHWLYGHNHLVTADTFLNQMASWAEEYPYAFPRWFGPVLPFLYIHHPEYAKSILGQTGNLEEPTAPLRFVSAGQGLLVLHGTKWMQHRKLITPAFHYNVLKSYVALMADSVKVMLEKWEKKNTETKSVELFQDVSFMTLDSIMKCAFSCNSSCQTQGNSDHYIRAVSELTYLTSNRLHNFSYKDVFYGLTRKGRQFHDACKLAHAHTDKVLKERKLLLSCEKELDKIQKKRHLDFLDILLCTKDANGVGLSDEELRAEVDTFVFGGHDTTASGISWLFYCLSLHAEYQQRCREEIQGILGDRDTIEWEDLGKMTYTTMCIKESLRLFPPVPFVFRYLSKPITFPDGRSLAAGCRVGLNLFAMHRSRDIWEDPEIYDPLRFSPENSAQRHSHAFLSFSAGSRNCIGQQFAMIEMKVALALTLLRFELCPNLSKPPTPVAQMILRSSNGIHLHLKKIH</sequence>
<dbReference type="GO" id="GO:0005789">
    <property type="term" value="C:endoplasmic reticulum membrane"/>
    <property type="evidence" value="ECO:0007669"/>
    <property type="project" value="UniProtKB-SubCell"/>
</dbReference>
<comment type="subcellular location">
    <subcellularLocation>
        <location evidence="1">Endoplasmic reticulum membrane</location>
    </subcellularLocation>
</comment>
<dbReference type="AlphaFoldDB" id="A0A7K4YUQ4"/>
<dbReference type="InterPro" id="IPR002401">
    <property type="entry name" value="Cyt_P450_E_grp-I"/>
</dbReference>
<reference evidence="12 13" key="1">
    <citation type="submission" date="2019-09" db="EMBL/GenBank/DDBJ databases">
        <title>Bird 10,000 Genomes (B10K) Project - Family phase.</title>
        <authorList>
            <person name="Zhang G."/>
        </authorList>
    </citation>
    <scope>NUCLEOTIDE SEQUENCE [LARGE SCALE GENOMIC DNA]</scope>
    <source>
        <strain evidence="12">B10K-DU-012-80</strain>
    </source>
</reference>
<evidence type="ECO:0000256" key="1">
    <source>
        <dbReference type="ARBA" id="ARBA00004586"/>
    </source>
</evidence>
<dbReference type="OrthoDB" id="1470350at2759"/>
<keyword evidence="11" id="KW-0812">Transmembrane</keyword>
<evidence type="ECO:0000256" key="5">
    <source>
        <dbReference type="ARBA" id="ARBA00022824"/>
    </source>
</evidence>
<gene>
    <name evidence="12" type="primary">Cyp4b1_0</name>
    <name evidence="12" type="ORF">BUCABY_R01702</name>
</gene>
<dbReference type="InterPro" id="IPR017972">
    <property type="entry name" value="Cyt_P450_CS"/>
</dbReference>
<keyword evidence="11" id="KW-1133">Transmembrane helix</keyword>
<dbReference type="EMBL" id="VYZL01003900">
    <property type="protein sequence ID" value="NWR62769.1"/>
    <property type="molecule type" value="Genomic_DNA"/>
</dbReference>
<keyword evidence="13" id="KW-1185">Reference proteome</keyword>
<dbReference type="GO" id="GO:0005506">
    <property type="term" value="F:iron ion binding"/>
    <property type="evidence" value="ECO:0007669"/>
    <property type="project" value="InterPro"/>
</dbReference>
<dbReference type="FunFam" id="1.10.630.10:FF:000005">
    <property type="entry name" value="cytochrome P450 4F22 isoform X2"/>
    <property type="match status" value="1"/>
</dbReference>
<dbReference type="Proteomes" id="UP000551127">
    <property type="component" value="Unassembled WGS sequence"/>
</dbReference>
<name>A0A7K4YUQ4_BUCAB</name>
<evidence type="ECO:0000313" key="12">
    <source>
        <dbReference type="EMBL" id="NWR62769.1"/>
    </source>
</evidence>
<evidence type="ECO:0000256" key="4">
    <source>
        <dbReference type="ARBA" id="ARBA00022723"/>
    </source>
</evidence>
<evidence type="ECO:0000256" key="3">
    <source>
        <dbReference type="ARBA" id="ARBA00022617"/>
    </source>
</evidence>
<dbReference type="GO" id="GO:0020037">
    <property type="term" value="F:heme binding"/>
    <property type="evidence" value="ECO:0007669"/>
    <property type="project" value="InterPro"/>
</dbReference>